<dbReference type="EMBL" id="RQTK01000027">
    <property type="protein sequence ID" value="RUS90655.1"/>
    <property type="molecule type" value="Genomic_DNA"/>
</dbReference>
<dbReference type="GO" id="GO:0006414">
    <property type="term" value="P:translational elongation"/>
    <property type="evidence" value="ECO:0007669"/>
    <property type="project" value="TreeGrafter"/>
</dbReference>
<dbReference type="Pfam" id="PF02798">
    <property type="entry name" value="GST_N"/>
    <property type="match status" value="1"/>
</dbReference>
<dbReference type="SUPFAM" id="SSF47616">
    <property type="entry name" value="GST C-terminal domain-like"/>
    <property type="match status" value="1"/>
</dbReference>
<gene>
    <name evidence="2" type="ORF">EGW08_001555</name>
</gene>
<dbReference type="Proteomes" id="UP000271974">
    <property type="component" value="Unassembled WGS sequence"/>
</dbReference>
<accession>A0A433U9X4</accession>
<organism evidence="2 3">
    <name type="scientific">Elysia chlorotica</name>
    <name type="common">Eastern emerald elysia</name>
    <name type="synonym">Sea slug</name>
    <dbReference type="NCBI Taxonomy" id="188477"/>
    <lineage>
        <taxon>Eukaryota</taxon>
        <taxon>Metazoa</taxon>
        <taxon>Spiralia</taxon>
        <taxon>Lophotrochozoa</taxon>
        <taxon>Mollusca</taxon>
        <taxon>Gastropoda</taxon>
        <taxon>Heterobranchia</taxon>
        <taxon>Euthyneura</taxon>
        <taxon>Panpulmonata</taxon>
        <taxon>Sacoglossa</taxon>
        <taxon>Placobranchoidea</taxon>
        <taxon>Plakobranchidae</taxon>
        <taxon>Elysia</taxon>
    </lineage>
</organism>
<dbReference type="STRING" id="188477.A0A433U9X4"/>
<dbReference type="PANTHER" id="PTHR43986">
    <property type="entry name" value="ELONGATION FACTOR 1-GAMMA"/>
    <property type="match status" value="1"/>
</dbReference>
<dbReference type="PANTHER" id="PTHR43986:SF1">
    <property type="entry name" value="ELONGATION FACTOR 1-GAMMA"/>
    <property type="match status" value="1"/>
</dbReference>
<name>A0A433U9X4_ELYCH</name>
<dbReference type="InterPro" id="IPR050802">
    <property type="entry name" value="EF-GSTs"/>
</dbReference>
<dbReference type="InterPro" id="IPR004045">
    <property type="entry name" value="Glutathione_S-Trfase_N"/>
</dbReference>
<dbReference type="InterPro" id="IPR036282">
    <property type="entry name" value="Glutathione-S-Trfase_C_sf"/>
</dbReference>
<dbReference type="Gene3D" id="1.20.1050.10">
    <property type="match status" value="1"/>
</dbReference>
<keyword evidence="3" id="KW-1185">Reference proteome</keyword>
<dbReference type="AlphaFoldDB" id="A0A433U9X4"/>
<proteinExistence type="predicted"/>
<evidence type="ECO:0000259" key="1">
    <source>
        <dbReference type="PROSITE" id="PS50404"/>
    </source>
</evidence>
<dbReference type="OrthoDB" id="249703at2759"/>
<dbReference type="PROSITE" id="PS50404">
    <property type="entry name" value="GST_NTER"/>
    <property type="match status" value="1"/>
</dbReference>
<comment type="caution">
    <text evidence="2">The sequence shown here is derived from an EMBL/GenBank/DDBJ whole genome shotgun (WGS) entry which is preliminary data.</text>
</comment>
<dbReference type="InterPro" id="IPR036249">
    <property type="entry name" value="Thioredoxin-like_sf"/>
</dbReference>
<dbReference type="SUPFAM" id="SSF52833">
    <property type="entry name" value="Thioredoxin-like"/>
    <property type="match status" value="1"/>
</dbReference>
<dbReference type="GO" id="GO:0005634">
    <property type="term" value="C:nucleus"/>
    <property type="evidence" value="ECO:0007669"/>
    <property type="project" value="TreeGrafter"/>
</dbReference>
<evidence type="ECO:0000313" key="3">
    <source>
        <dbReference type="Proteomes" id="UP000271974"/>
    </source>
</evidence>
<sequence length="134" mass="14590">MASGTLYTYPNSFRANKALIAAQYSGAAVTVASNFKLGETNTSAEYLKKFPNGKVPAFEAKDGFCLSESNAIAYYVSNPQLHGENSKDAALVQQWISFSDNEILPAACTWVFPCLGITQFNKQVSLALKKMYAL</sequence>
<reference evidence="2 3" key="1">
    <citation type="submission" date="2019-01" db="EMBL/GenBank/DDBJ databases">
        <title>A draft genome assembly of the solar-powered sea slug Elysia chlorotica.</title>
        <authorList>
            <person name="Cai H."/>
            <person name="Li Q."/>
            <person name="Fang X."/>
            <person name="Li J."/>
            <person name="Curtis N.E."/>
            <person name="Altenburger A."/>
            <person name="Shibata T."/>
            <person name="Feng M."/>
            <person name="Maeda T."/>
            <person name="Schwartz J.A."/>
            <person name="Shigenobu S."/>
            <person name="Lundholm N."/>
            <person name="Nishiyama T."/>
            <person name="Yang H."/>
            <person name="Hasebe M."/>
            <person name="Li S."/>
            <person name="Pierce S.K."/>
            <person name="Wang J."/>
        </authorList>
    </citation>
    <scope>NUCLEOTIDE SEQUENCE [LARGE SCALE GENOMIC DNA]</scope>
    <source>
        <strain evidence="2">EC2010</strain>
        <tissue evidence="2">Whole organism of an adult</tissue>
    </source>
</reference>
<evidence type="ECO:0000313" key="2">
    <source>
        <dbReference type="EMBL" id="RUS90655.1"/>
    </source>
</evidence>
<feature type="domain" description="GST N-terminal" evidence="1">
    <location>
        <begin position="2"/>
        <end position="84"/>
    </location>
</feature>
<dbReference type="FunFam" id="3.40.30.10:FF:000233">
    <property type="entry name" value="Elongation factor 1-gamma"/>
    <property type="match status" value="1"/>
</dbReference>
<dbReference type="CDD" id="cd03044">
    <property type="entry name" value="GST_N_EF1Bgamma"/>
    <property type="match status" value="1"/>
</dbReference>
<dbReference type="GO" id="GO:0005737">
    <property type="term" value="C:cytoplasm"/>
    <property type="evidence" value="ECO:0007669"/>
    <property type="project" value="TreeGrafter"/>
</dbReference>
<protein>
    <recommendedName>
        <fullName evidence="1">GST N-terminal domain-containing protein</fullName>
    </recommendedName>
</protein>
<dbReference type="Gene3D" id="3.40.30.10">
    <property type="entry name" value="Glutaredoxin"/>
    <property type="match status" value="1"/>
</dbReference>